<feature type="region of interest" description="Disordered" evidence="1">
    <location>
        <begin position="945"/>
        <end position="995"/>
    </location>
</feature>
<keyword evidence="4" id="KW-1185">Reference proteome</keyword>
<dbReference type="InterPro" id="IPR003609">
    <property type="entry name" value="Pan_app"/>
</dbReference>
<evidence type="ECO:0000313" key="3">
    <source>
        <dbReference type="EMBL" id="CAH1797760.1"/>
    </source>
</evidence>
<name>A0A8S4PW12_OWEFU</name>
<gene>
    <name evidence="3" type="ORF">OFUS_LOCUS21987</name>
</gene>
<feature type="region of interest" description="Disordered" evidence="1">
    <location>
        <begin position="91"/>
        <end position="115"/>
    </location>
</feature>
<accession>A0A8S4PW12</accession>
<feature type="compositionally biased region" description="Basic and acidic residues" evidence="1">
    <location>
        <begin position="871"/>
        <end position="889"/>
    </location>
</feature>
<dbReference type="Gene3D" id="3.50.4.10">
    <property type="entry name" value="Hepatocyte Growth Factor"/>
    <property type="match status" value="1"/>
</dbReference>
<dbReference type="Pfam" id="PF00024">
    <property type="entry name" value="PAN_1"/>
    <property type="match status" value="1"/>
</dbReference>
<feature type="compositionally biased region" description="Low complexity" evidence="1">
    <location>
        <begin position="860"/>
        <end position="870"/>
    </location>
</feature>
<evidence type="ECO:0000256" key="1">
    <source>
        <dbReference type="SAM" id="MobiDB-lite"/>
    </source>
</evidence>
<reference evidence="3" key="1">
    <citation type="submission" date="2022-03" db="EMBL/GenBank/DDBJ databases">
        <authorList>
            <person name="Martin C."/>
        </authorList>
    </citation>
    <scope>NUCLEOTIDE SEQUENCE</scope>
</reference>
<sequence>MHESWRKLIETSEKRKTDMKTQTSSTSSILPPKITQYRLQTPTTTKMTKRTAKMLTKITEPTTTTTTNPPSTTTIDITVPVTTTTSIKPKTTQAFTNPPIKIPTKSPETITTEDPTETPMVELKRQTTSITKYSYTRHDNNMLKVDPTNNYLNEFKQNPSLFVTKKSIIEPTAQKTTLKQITTTTTHASKPPAKKIESPANPYKSYLAYIAQVNKENKMNAIGSDKPITTVQVIFPRFEQQTTAATTYQPRHDHTKNHSNKFNKVDNSKTHKQPNARPSIHHRHNSHDTVHITASMPKVELSQKQRLQTKSPLAGLVWKLIERNGTPAPKRLTTPTTTRKQPTTAATTMISTMPTTITIPTTTYPSTDKLMISLEKTTAIYNPPDTVNKKKDPFMPFDYFRLRGKTTRSNNDSLKRKTTKIPGGVDLFWKWIRPNTEKPETRTAAILFTKAFTPTVLTYSTHTSTIPTSGAPRFRGDTMVATDLMTQSTGNTYSERRHHTPYRVLNSNMYATRPTIGSPPRPGPMGVHSHATHRAAVSLHGTFPTAASPYVTRPTFEEVKSNHISTMEKSNRNRQNRERNFIERNTPEPNMNDLASDIVISKKELKSTTSKQINKTDMNKYEASTNRPHEEQVYDSMFHSAFDKVLGNYVSDEKMDDIIKKLIEEMDRNMKAQYVDEDINFEQKDGTSEIESSIEADYNKERSIKSEDNEGSSNGNDDDEERSINNKNDKEDSIDGHENDKMTIDEEATIKEITKKTITTERTLTETYTTTPITETLTEAITKVASVSEVAIKASTDTMTIETAKETTMQTTTEAPLLETTKETMVQTTKEAPLLETTKETTVQTTTEAPLTETTTKTTMDTTTKAPMTETTKEATTEKPMTKTTKETTIETTTEEPLLETLKEATMIETTTQEPTIEASTAKSTMLRESKEEITVQRTTVKVEPATAESTAYPAIERDLDKEQGTTENTEDTRKQNTTVPSNEQTSSNKTADYSQNNIELSDVATEIYIEDYEDVYVAPNEDFGIEIDVELFPGFAMPNGVFIESAKSVQECLEKCYKSTTCESFDFSIHSNFCWFHFDFLSDGTCTPLPKDSSIVHYKLLPCAELPLEIGKVFTVMLNIDK</sequence>
<feature type="compositionally biased region" description="Basic and acidic residues" evidence="1">
    <location>
        <begin position="697"/>
        <end position="708"/>
    </location>
</feature>
<evidence type="ECO:0000259" key="2">
    <source>
        <dbReference type="PROSITE" id="PS50948"/>
    </source>
</evidence>
<dbReference type="Proteomes" id="UP000749559">
    <property type="component" value="Unassembled WGS sequence"/>
</dbReference>
<feature type="compositionally biased region" description="Polar residues" evidence="1">
    <location>
        <begin position="976"/>
        <end position="995"/>
    </location>
</feature>
<feature type="region of interest" description="Disordered" evidence="1">
    <location>
        <begin position="565"/>
        <end position="593"/>
    </location>
</feature>
<feature type="compositionally biased region" description="Basic and acidic residues" evidence="1">
    <location>
        <begin position="956"/>
        <end position="975"/>
    </location>
</feature>
<feature type="region of interest" description="Disordered" evidence="1">
    <location>
        <begin position="607"/>
        <end position="628"/>
    </location>
</feature>
<organism evidence="3 4">
    <name type="scientific">Owenia fusiformis</name>
    <name type="common">Polychaete worm</name>
    <dbReference type="NCBI Taxonomy" id="6347"/>
    <lineage>
        <taxon>Eukaryota</taxon>
        <taxon>Metazoa</taxon>
        <taxon>Spiralia</taxon>
        <taxon>Lophotrochozoa</taxon>
        <taxon>Annelida</taxon>
        <taxon>Polychaeta</taxon>
        <taxon>Sedentaria</taxon>
        <taxon>Canalipalpata</taxon>
        <taxon>Sabellida</taxon>
        <taxon>Oweniida</taxon>
        <taxon>Oweniidae</taxon>
        <taxon>Owenia</taxon>
    </lineage>
</organism>
<comment type="caution">
    <text evidence="3">The sequence shown here is derived from an EMBL/GenBank/DDBJ whole genome shotgun (WGS) entry which is preliminary data.</text>
</comment>
<feature type="compositionally biased region" description="Basic residues" evidence="1">
    <location>
        <begin position="270"/>
        <end position="285"/>
    </location>
</feature>
<feature type="compositionally biased region" description="Polar residues" evidence="1">
    <location>
        <begin position="607"/>
        <end position="626"/>
    </location>
</feature>
<feature type="region of interest" description="Disordered" evidence="1">
    <location>
        <begin position="683"/>
        <end position="744"/>
    </location>
</feature>
<feature type="compositionally biased region" description="Basic and acidic residues" evidence="1">
    <location>
        <begin position="569"/>
        <end position="586"/>
    </location>
</feature>
<feature type="domain" description="Apple" evidence="2">
    <location>
        <begin position="1019"/>
        <end position="1104"/>
    </location>
</feature>
<dbReference type="SUPFAM" id="SSF57414">
    <property type="entry name" value="Hairpin loop containing domain-like"/>
    <property type="match status" value="1"/>
</dbReference>
<feature type="region of interest" description="Disordered" evidence="1">
    <location>
        <begin position="860"/>
        <end position="893"/>
    </location>
</feature>
<evidence type="ECO:0000313" key="4">
    <source>
        <dbReference type="Proteomes" id="UP000749559"/>
    </source>
</evidence>
<dbReference type="PROSITE" id="PS50948">
    <property type="entry name" value="PAN"/>
    <property type="match status" value="1"/>
</dbReference>
<proteinExistence type="predicted"/>
<protein>
    <recommendedName>
        <fullName evidence="2">Apple domain-containing protein</fullName>
    </recommendedName>
</protein>
<feature type="compositionally biased region" description="Basic and acidic residues" evidence="1">
    <location>
        <begin position="722"/>
        <end position="744"/>
    </location>
</feature>
<feature type="region of interest" description="Disordered" evidence="1">
    <location>
        <begin position="245"/>
        <end position="285"/>
    </location>
</feature>
<dbReference type="EMBL" id="CAIIXF020000010">
    <property type="protein sequence ID" value="CAH1797760.1"/>
    <property type="molecule type" value="Genomic_DNA"/>
</dbReference>
<dbReference type="AlphaFoldDB" id="A0A8S4PW12"/>